<dbReference type="Proteomes" id="UP000095280">
    <property type="component" value="Unplaced"/>
</dbReference>
<dbReference type="WBParaSite" id="maker-uti_cns_0012836-snap-gene-0.4-mRNA-1">
    <property type="protein sequence ID" value="maker-uti_cns_0012836-snap-gene-0.4-mRNA-1"/>
    <property type="gene ID" value="maker-uti_cns_0012836-snap-gene-0.4"/>
</dbReference>
<accession>A0A1I8II48</accession>
<dbReference type="GO" id="GO:0016020">
    <property type="term" value="C:membrane"/>
    <property type="evidence" value="ECO:0007669"/>
    <property type="project" value="GOC"/>
</dbReference>
<evidence type="ECO:0000313" key="2">
    <source>
        <dbReference type="Proteomes" id="UP000095280"/>
    </source>
</evidence>
<dbReference type="GO" id="GO:0000030">
    <property type="term" value="F:mannosyltransferase activity"/>
    <property type="evidence" value="ECO:0007669"/>
    <property type="project" value="TreeGrafter"/>
</dbReference>
<dbReference type="InterPro" id="IPR007577">
    <property type="entry name" value="GlycoTrfase_DXD_sugar-bd_CS"/>
</dbReference>
<evidence type="ECO:0000256" key="1">
    <source>
        <dbReference type="ARBA" id="ARBA00022679"/>
    </source>
</evidence>
<dbReference type="SUPFAM" id="SSF53448">
    <property type="entry name" value="Nucleotide-diphospho-sugar transferases"/>
    <property type="match status" value="1"/>
</dbReference>
<protein>
    <submittedName>
        <fullName evidence="3">Glycosyltransferase sugar-binding region containing DXD motif-containing protein</fullName>
    </submittedName>
</protein>
<dbReference type="Gene3D" id="3.90.550.20">
    <property type="match status" value="1"/>
</dbReference>
<keyword evidence="2" id="KW-1185">Reference proteome</keyword>
<proteinExistence type="predicted"/>
<evidence type="ECO:0000313" key="3">
    <source>
        <dbReference type="WBParaSite" id="maker-uti_cns_0012836-snap-gene-0.4-mRNA-1"/>
    </source>
</evidence>
<reference evidence="3" key="1">
    <citation type="submission" date="2016-11" db="UniProtKB">
        <authorList>
            <consortium name="WormBaseParasite"/>
        </authorList>
    </citation>
    <scope>IDENTIFICATION</scope>
</reference>
<dbReference type="InterPro" id="IPR051706">
    <property type="entry name" value="Glycosyltransferase_domain"/>
</dbReference>
<dbReference type="AlphaFoldDB" id="A0A1I8II48"/>
<dbReference type="PANTHER" id="PTHR32385">
    <property type="entry name" value="MANNOSYL PHOSPHORYLINOSITOL CERAMIDE SYNTHASE"/>
    <property type="match status" value="1"/>
</dbReference>
<sequence>MRLMRHLLRCRHSFRLRHPIIISVLLLLMFIMWPASQLLSETGDGFPYKEFAARWNASPHCTGRDQRLPIRRIHLMYQTDSVPVAFANYIRSWARDYPNFELHFWTDAGIDSFLTAQFGPRMRRFFHEQLAHGVERSDLARLLILNHFGGLYADLDVMSLRPAQSIMAQHDIVFTEEPRPHAIFLYGQPSLISNALIYSAPCLSFWRHFFLSQPASLWAEHGGPLRLWRRRWQRHRAVFATGPVVLDSIARKFLTSAAPSI</sequence>
<dbReference type="Pfam" id="PF04488">
    <property type="entry name" value="Gly_transf_sug"/>
    <property type="match status" value="1"/>
</dbReference>
<keyword evidence="1" id="KW-0808">Transferase</keyword>
<dbReference type="InterPro" id="IPR029044">
    <property type="entry name" value="Nucleotide-diphossugar_trans"/>
</dbReference>
<name>A0A1I8II48_9PLAT</name>
<organism evidence="2 3">
    <name type="scientific">Macrostomum lignano</name>
    <dbReference type="NCBI Taxonomy" id="282301"/>
    <lineage>
        <taxon>Eukaryota</taxon>
        <taxon>Metazoa</taxon>
        <taxon>Spiralia</taxon>
        <taxon>Lophotrochozoa</taxon>
        <taxon>Platyhelminthes</taxon>
        <taxon>Rhabditophora</taxon>
        <taxon>Macrostomorpha</taxon>
        <taxon>Macrostomida</taxon>
        <taxon>Macrostomidae</taxon>
        <taxon>Macrostomum</taxon>
    </lineage>
</organism>
<dbReference type="GO" id="GO:0051999">
    <property type="term" value="P:mannosyl-inositol phosphorylceramide biosynthetic process"/>
    <property type="evidence" value="ECO:0007669"/>
    <property type="project" value="TreeGrafter"/>
</dbReference>
<dbReference type="PANTHER" id="PTHR32385:SF23">
    <property type="entry name" value="NUCLEOTIDE-DIPHOSPHO-SUGAR TRANSFERASE"/>
    <property type="match status" value="1"/>
</dbReference>